<proteinExistence type="predicted"/>
<organism evidence="2 3">
    <name type="scientific">Halomonas salipaludis</name>
    <dbReference type="NCBI Taxonomy" id="2032625"/>
    <lineage>
        <taxon>Bacteria</taxon>
        <taxon>Pseudomonadati</taxon>
        <taxon>Pseudomonadota</taxon>
        <taxon>Gammaproteobacteria</taxon>
        <taxon>Oceanospirillales</taxon>
        <taxon>Halomonadaceae</taxon>
        <taxon>Halomonas</taxon>
    </lineage>
</organism>
<gene>
    <name evidence="2" type="ORF">CK498_24005</name>
</gene>
<feature type="region of interest" description="Disordered" evidence="1">
    <location>
        <begin position="284"/>
        <end position="305"/>
    </location>
</feature>
<dbReference type="Proteomes" id="UP000217771">
    <property type="component" value="Unassembled WGS sequence"/>
</dbReference>
<name>A0A2A2EP78_9GAMM</name>
<dbReference type="AlphaFoldDB" id="A0A2A2EP78"/>
<reference evidence="2 3" key="1">
    <citation type="submission" date="2017-08" db="EMBL/GenBank/DDBJ databases">
        <title>Halomonas alkalisoli sp. nov., isolated from saline alkaline soil.</title>
        <authorList>
            <person name="Wang D."/>
            <person name="Zhang G."/>
        </authorList>
    </citation>
    <scope>NUCLEOTIDE SEQUENCE [LARGE SCALE GENOMIC DNA]</scope>
    <source>
        <strain evidence="2 3">WRN001</strain>
    </source>
</reference>
<evidence type="ECO:0000313" key="3">
    <source>
        <dbReference type="Proteomes" id="UP000217771"/>
    </source>
</evidence>
<accession>A0A2A2EP78</accession>
<dbReference type="NCBIfam" id="TIGR03759">
    <property type="entry name" value="conj_TIGR03759"/>
    <property type="match status" value="1"/>
</dbReference>
<dbReference type="InterPro" id="IPR022293">
    <property type="entry name" value="Integrating-conj_element"/>
</dbReference>
<evidence type="ECO:0000313" key="2">
    <source>
        <dbReference type="EMBL" id="PAU74152.1"/>
    </source>
</evidence>
<comment type="caution">
    <text evidence="2">The sequence shown here is derived from an EMBL/GenBank/DDBJ whole genome shotgun (WGS) entry which is preliminary data.</text>
</comment>
<sequence length="305" mass="34419">MWACHPMDCRACATSGCWAWAIARMAGSCRRFAAPMRSSATTATRSTYRFPDATGDPAMTFMQRAALPLATMAMTLLGSQAYAQSIPESRPDASGVIQEAQRMLESERTRTRTEQAEIWGLTERDWERYEALMEGPRGIWSPNLDPITALGVEARSAEERRRYAELLVQVERARTERELAFQRAYDAAWQRLYPNEMPVDEFTLRPRNAFHFTDEGALQARLTVHVAVNDCERCDSTVRELLAQGTQMDIFVLDSDGDDSVIRDWARRVGVPADRVRARDITLNHGQSDPERGIAVGSLPQVYPR</sequence>
<dbReference type="OrthoDB" id="8442378at2"/>
<protein>
    <submittedName>
        <fullName evidence="2">TIGR03759 family integrating conjugative element protein</fullName>
    </submittedName>
</protein>
<dbReference type="EMBL" id="NSKB01000014">
    <property type="protein sequence ID" value="PAU74152.1"/>
    <property type="molecule type" value="Genomic_DNA"/>
</dbReference>
<evidence type="ECO:0000256" key="1">
    <source>
        <dbReference type="SAM" id="MobiDB-lite"/>
    </source>
</evidence>
<keyword evidence="3" id="KW-1185">Reference proteome</keyword>